<evidence type="ECO:0000313" key="2">
    <source>
        <dbReference type="EMBL" id="ACV10920.1"/>
    </source>
</evidence>
<reference evidence="2 3" key="1">
    <citation type="journal article" date="2009" name="Stand. Genomic Sci.">
        <title>Complete genome sequence of Halorhabdus utahensis type strain (AX-2).</title>
        <authorList>
            <person name="Anderson I."/>
            <person name="Tindall B.J."/>
            <person name="Pomrenke H."/>
            <person name="Goker M."/>
            <person name="Lapidus A."/>
            <person name="Nolan M."/>
            <person name="Copeland A."/>
            <person name="Glavina Del Rio T."/>
            <person name="Chen F."/>
            <person name="Tice H."/>
            <person name="Cheng J.F."/>
            <person name="Lucas S."/>
            <person name="Chertkov O."/>
            <person name="Bruce D."/>
            <person name="Brettin T."/>
            <person name="Detter J.C."/>
            <person name="Han C."/>
            <person name="Goodwin L."/>
            <person name="Land M."/>
            <person name="Hauser L."/>
            <person name="Chang Y.J."/>
            <person name="Jeffries C.D."/>
            <person name="Pitluck S."/>
            <person name="Pati A."/>
            <person name="Mavromatis K."/>
            <person name="Ivanova N."/>
            <person name="Ovchinnikova G."/>
            <person name="Chen A."/>
            <person name="Palaniappan K."/>
            <person name="Chain P."/>
            <person name="Rohde M."/>
            <person name="Bristow J."/>
            <person name="Eisen J.A."/>
            <person name="Markowitz V."/>
            <person name="Hugenholtz P."/>
            <person name="Kyrpides N.C."/>
            <person name="Klenk H.P."/>
        </authorList>
    </citation>
    <scope>NUCLEOTIDE SEQUENCE [LARGE SCALE GENOMIC DNA]</scope>
    <source>
        <strain evidence="3">DSM 12940 / JCM 11049 / AX-2</strain>
    </source>
</reference>
<dbReference type="InterPro" id="IPR038693">
    <property type="entry name" value="PaaB_sf"/>
</dbReference>
<dbReference type="InterPro" id="IPR009359">
    <property type="entry name" value="PaaB"/>
</dbReference>
<organism evidence="2 3">
    <name type="scientific">Halorhabdus utahensis (strain DSM 12940 / JCM 11049 / AX-2)</name>
    <dbReference type="NCBI Taxonomy" id="519442"/>
    <lineage>
        <taxon>Archaea</taxon>
        <taxon>Methanobacteriati</taxon>
        <taxon>Methanobacteriota</taxon>
        <taxon>Stenosarchaea group</taxon>
        <taxon>Halobacteria</taxon>
        <taxon>Halobacteriales</taxon>
        <taxon>Haloarculaceae</taxon>
        <taxon>Halorhabdus</taxon>
    </lineage>
</organism>
<gene>
    <name evidence="2" type="ordered locus">Huta_0735</name>
</gene>
<feature type="region of interest" description="Disordered" evidence="1">
    <location>
        <begin position="1"/>
        <end position="21"/>
    </location>
</feature>
<dbReference type="Pfam" id="PF06243">
    <property type="entry name" value="PaaB"/>
    <property type="match status" value="1"/>
</dbReference>
<dbReference type="OrthoDB" id="168567at2157"/>
<evidence type="ECO:0000256" key="1">
    <source>
        <dbReference type="SAM" id="MobiDB-lite"/>
    </source>
</evidence>
<dbReference type="InterPro" id="IPR023976">
    <property type="entry name" value="CHP04031_Htur1727"/>
</dbReference>
<dbReference type="RefSeq" id="WP_015788500.1">
    <property type="nucleotide sequence ID" value="NC_013158.1"/>
</dbReference>
<name>C7NTT1_HALUD</name>
<dbReference type="EMBL" id="CP001687">
    <property type="protein sequence ID" value="ACV10920.1"/>
    <property type="molecule type" value="Genomic_DNA"/>
</dbReference>
<keyword evidence="3" id="KW-1185">Reference proteome</keyword>
<dbReference type="STRING" id="519442.Huta_0735"/>
<protein>
    <recommendedName>
        <fullName evidence="4">Phenylacetic acid degradation B</fullName>
    </recommendedName>
</protein>
<evidence type="ECO:0000313" key="3">
    <source>
        <dbReference type="Proteomes" id="UP000002071"/>
    </source>
</evidence>
<accession>C7NTT1</accession>
<dbReference type="AlphaFoldDB" id="C7NTT1"/>
<sequence>MTANADGRPEAIDQPRGRDSREWEVFVRETVEDPLRHVGSVTADEKATAREQAESLFGDVVTVWLCPGSAVARYPDPELLPGERV</sequence>
<proteinExistence type="predicted"/>
<dbReference type="KEGG" id="hut:Huta_0735"/>
<dbReference type="Gene3D" id="3.10.20.520">
    <property type="entry name" value="Phenylacetic acid degradation B"/>
    <property type="match status" value="1"/>
</dbReference>
<feature type="compositionally biased region" description="Basic and acidic residues" evidence="1">
    <location>
        <begin position="7"/>
        <end position="21"/>
    </location>
</feature>
<dbReference type="NCBIfam" id="TIGR04031">
    <property type="entry name" value="Htur_1727_fam"/>
    <property type="match status" value="1"/>
</dbReference>
<dbReference type="HOGENOM" id="CLU_163110_0_0_2"/>
<dbReference type="Proteomes" id="UP000002071">
    <property type="component" value="Chromosome"/>
</dbReference>
<evidence type="ECO:0008006" key="4">
    <source>
        <dbReference type="Google" id="ProtNLM"/>
    </source>
</evidence>
<dbReference type="eggNOG" id="arCOG06266">
    <property type="taxonomic scope" value="Archaea"/>
</dbReference>
<dbReference type="GeneID" id="8383005"/>